<evidence type="ECO:0000259" key="1">
    <source>
        <dbReference type="PROSITE" id="PS51192"/>
    </source>
</evidence>
<comment type="caution">
    <text evidence="2">The sequence shown here is derived from an EMBL/GenBank/DDBJ whole genome shotgun (WGS) entry which is preliminary data.</text>
</comment>
<dbReference type="GO" id="GO:0005524">
    <property type="term" value="F:ATP binding"/>
    <property type="evidence" value="ECO:0007669"/>
    <property type="project" value="UniProtKB-KW"/>
</dbReference>
<dbReference type="Gene3D" id="3.40.50.10810">
    <property type="entry name" value="Tandem AAA-ATPase domain"/>
    <property type="match status" value="1"/>
</dbReference>
<dbReference type="InterPro" id="IPR014001">
    <property type="entry name" value="Helicase_ATP-bd"/>
</dbReference>
<dbReference type="AlphaFoldDB" id="A0A0F9F725"/>
<reference evidence="2" key="1">
    <citation type="journal article" date="2015" name="Nature">
        <title>Complex archaea that bridge the gap between prokaryotes and eukaryotes.</title>
        <authorList>
            <person name="Spang A."/>
            <person name="Saw J.H."/>
            <person name="Jorgensen S.L."/>
            <person name="Zaremba-Niedzwiedzka K."/>
            <person name="Martijn J."/>
            <person name="Lind A.E."/>
            <person name="van Eijk R."/>
            <person name="Schleper C."/>
            <person name="Guy L."/>
            <person name="Ettema T.J."/>
        </authorList>
    </citation>
    <scope>NUCLEOTIDE SEQUENCE</scope>
</reference>
<dbReference type="PROSITE" id="PS51192">
    <property type="entry name" value="HELICASE_ATP_BIND_1"/>
    <property type="match status" value="1"/>
</dbReference>
<dbReference type="PANTHER" id="PTHR10799">
    <property type="entry name" value="SNF2/RAD54 HELICASE FAMILY"/>
    <property type="match status" value="1"/>
</dbReference>
<protein>
    <recommendedName>
        <fullName evidence="1">Helicase ATP-binding domain-containing protein</fullName>
    </recommendedName>
</protein>
<dbReference type="Pfam" id="PF00176">
    <property type="entry name" value="SNF2-rel_dom"/>
    <property type="match status" value="1"/>
</dbReference>
<feature type="domain" description="Helicase ATP-binding" evidence="1">
    <location>
        <begin position="133"/>
        <end position="320"/>
    </location>
</feature>
<dbReference type="InterPro" id="IPR000330">
    <property type="entry name" value="SNF2_N"/>
</dbReference>
<dbReference type="CDD" id="cd18011">
    <property type="entry name" value="DEXDc_RapA"/>
    <property type="match status" value="1"/>
</dbReference>
<dbReference type="GO" id="GO:0004386">
    <property type="term" value="F:helicase activity"/>
    <property type="evidence" value="ECO:0007669"/>
    <property type="project" value="UniProtKB-KW"/>
</dbReference>
<dbReference type="EMBL" id="LAZR01031668">
    <property type="protein sequence ID" value="KKL53060.1"/>
    <property type="molecule type" value="Genomic_DNA"/>
</dbReference>
<dbReference type="SUPFAM" id="SSF52540">
    <property type="entry name" value="P-loop containing nucleoside triphosphate hydrolases"/>
    <property type="match status" value="1"/>
</dbReference>
<dbReference type="InterPro" id="IPR027417">
    <property type="entry name" value="P-loop_NTPase"/>
</dbReference>
<sequence length="385" mass="43814">MQQISQSGIPEQGQLVEVRHRRYIVSEIAGSTLPSSTLPEANGNGQTLVSLTSIEDDALGEELQVIWELEPGARSYDQSTLPEVTGFDQPDRLDAFLDAVRWGAASSADVRALQAPFRSGIEIEDYQLDPLVRAIQMPRVNLLIADDVGLGKTIETGLVIQELIIRHRARRILVVCPAALQIHWRDQMREKFGLEFRVVDAAMMKQLRRQRGIHVNPWTHFPRLIASIDFLKRERPTRLFREVLPAEGESIYPRKFDMLIVDEAHNVAPSGRGRYATDSLRTKAIRMLAPHFEHKLFLTATPHNGYPESFSALLELLDNQRFARGMPPDLKHLDVVVVRRMKSELPPTWDGSPRFPERKLRPLEVAYTGREKDIHACLKEYTALR</sequence>
<organism evidence="2">
    <name type="scientific">marine sediment metagenome</name>
    <dbReference type="NCBI Taxonomy" id="412755"/>
    <lineage>
        <taxon>unclassified sequences</taxon>
        <taxon>metagenomes</taxon>
        <taxon>ecological metagenomes</taxon>
    </lineage>
</organism>
<proteinExistence type="predicted"/>
<evidence type="ECO:0000313" key="2">
    <source>
        <dbReference type="EMBL" id="KKL53060.1"/>
    </source>
</evidence>
<dbReference type="InterPro" id="IPR057342">
    <property type="entry name" value="DEXDc_RapA"/>
</dbReference>
<dbReference type="InterPro" id="IPR038718">
    <property type="entry name" value="SNF2-like_sf"/>
</dbReference>
<dbReference type="SMART" id="SM00487">
    <property type="entry name" value="DEXDc"/>
    <property type="match status" value="1"/>
</dbReference>
<name>A0A0F9F725_9ZZZZ</name>
<dbReference type="NCBIfam" id="NF038317">
    <property type="entry name" value="DISARM_DrmD"/>
    <property type="match status" value="1"/>
</dbReference>
<accession>A0A0F9F725</accession>
<feature type="non-terminal residue" evidence="2">
    <location>
        <position position="385"/>
    </location>
</feature>
<gene>
    <name evidence="2" type="ORF">LCGC14_2279210</name>
</gene>